<reference evidence="1 2" key="1">
    <citation type="submission" date="2011-04" db="EMBL/GenBank/DDBJ databases">
        <title>Complete sequence of Cellulomonas fimi ATCC 484.</title>
        <authorList>
            <consortium name="US DOE Joint Genome Institute"/>
            <person name="Lucas S."/>
            <person name="Han J."/>
            <person name="Lapidus A."/>
            <person name="Cheng J.-F."/>
            <person name="Goodwin L."/>
            <person name="Pitluck S."/>
            <person name="Peters L."/>
            <person name="Chertkov O."/>
            <person name="Detter J.C."/>
            <person name="Han C."/>
            <person name="Tapia R."/>
            <person name="Land M."/>
            <person name="Hauser L."/>
            <person name="Kyrpides N."/>
            <person name="Ivanova N."/>
            <person name="Ovchinnikova G."/>
            <person name="Pagani I."/>
            <person name="Mead D."/>
            <person name="Brumm P."/>
            <person name="Woyke T."/>
        </authorList>
    </citation>
    <scope>NUCLEOTIDE SEQUENCE [LARGE SCALE GENOMIC DNA]</scope>
    <source>
        <strain evidence="2">ATCC 484 / DSM 20113 / JCM 1341 / NBRC 15513 / NCIMB 8980 / NCTC 7547</strain>
    </source>
</reference>
<dbReference type="Proteomes" id="UP000008460">
    <property type="component" value="Chromosome"/>
</dbReference>
<accession>F4H5M2</accession>
<evidence type="ECO:0000313" key="2">
    <source>
        <dbReference type="Proteomes" id="UP000008460"/>
    </source>
</evidence>
<sequence length="247" mass="25558">MSPHVPRLRRHRRVLLGGAVAAVVVLLLVVADTVVRAQVDHRLTARAACALDGRGVRDVRVTVGGGPALVTLLTRRAERVEVAAVLPFSVLGDRAWSPGDGSGAALGDVSWSAQDGLLVATTELRRRVRTVPLAVALQVDADDGDLLVTPQTVEVAGLRLPADRAAQLLPASSGDLLVPRRVDVQQLLPDPDHDGDGSGWAGALATARLTSVAVQDDGLAFSLVTQDVAAPAASASTAPDRKASSCP</sequence>
<dbReference type="AlphaFoldDB" id="F4H5M2"/>
<dbReference type="STRING" id="590998.Celf_0200"/>
<name>F4H5M2_CELFA</name>
<dbReference type="KEGG" id="cfi:Celf_0200"/>
<proteinExistence type="predicted"/>
<evidence type="ECO:0000313" key="1">
    <source>
        <dbReference type="EMBL" id="AEE44346.1"/>
    </source>
</evidence>
<dbReference type="EMBL" id="CP002666">
    <property type="protein sequence ID" value="AEE44346.1"/>
    <property type="molecule type" value="Genomic_DNA"/>
</dbReference>
<organism evidence="1 2">
    <name type="scientific">Cellulomonas fimi (strain ATCC 484 / DSM 20113 / JCM 1341 / CCUG 24087 / LMG 16345 / NBRC 15513 / NCIMB 8980 / NCTC 7547 / NRS-133)</name>
    <dbReference type="NCBI Taxonomy" id="590998"/>
    <lineage>
        <taxon>Bacteria</taxon>
        <taxon>Bacillati</taxon>
        <taxon>Actinomycetota</taxon>
        <taxon>Actinomycetes</taxon>
        <taxon>Micrococcales</taxon>
        <taxon>Cellulomonadaceae</taxon>
        <taxon>Cellulomonas</taxon>
    </lineage>
</organism>
<gene>
    <name evidence="1" type="ordered locus">Celf_0200</name>
</gene>
<keyword evidence="2" id="KW-1185">Reference proteome</keyword>
<dbReference type="HOGENOM" id="CLU_1122978_0_0_11"/>
<protein>
    <submittedName>
        <fullName evidence="1">Uncharacterized protein</fullName>
    </submittedName>
</protein>
<dbReference type="RefSeq" id="WP_013769376.1">
    <property type="nucleotide sequence ID" value="NC_015514.1"/>
</dbReference>